<dbReference type="Gene3D" id="4.10.830.30">
    <property type="entry name" value="Ribosomal protein L31"/>
    <property type="match status" value="1"/>
</dbReference>
<dbReference type="GO" id="GO:0005840">
    <property type="term" value="C:ribosome"/>
    <property type="evidence" value="ECO:0007669"/>
    <property type="project" value="UniProtKB-KW"/>
</dbReference>
<dbReference type="PATRIC" id="fig|1450449.3.peg.2080"/>
<dbReference type="EMBL" id="JANJ01000008">
    <property type="protein sequence ID" value="EXI61362.1"/>
    <property type="molecule type" value="Genomic_DNA"/>
</dbReference>
<dbReference type="InterPro" id="IPR034704">
    <property type="entry name" value="Ribosomal_bL28/bL31-like_sf"/>
</dbReference>
<proteinExistence type="inferred from homology"/>
<dbReference type="NCBIfam" id="TIGR00105">
    <property type="entry name" value="L31"/>
    <property type="match status" value="1"/>
</dbReference>
<evidence type="ECO:0000256" key="5">
    <source>
        <dbReference type="HAMAP-Rule" id="MF_00502"/>
    </source>
</evidence>
<dbReference type="STRING" id="1122190.GCA_000621105_01911"/>
<name>A0A011N9T9_9PAST</name>
<evidence type="ECO:0000256" key="3">
    <source>
        <dbReference type="ARBA" id="ARBA00022980"/>
    </source>
</evidence>
<dbReference type="GO" id="GO:0006412">
    <property type="term" value="P:translation"/>
    <property type="evidence" value="ECO:0007669"/>
    <property type="project" value="UniProtKB-UniRule"/>
</dbReference>
<comment type="similarity">
    <text evidence="1 5">Belongs to the bacterial ribosomal protein bL31 family. Type B subfamily.</text>
</comment>
<dbReference type="RefSeq" id="WP_027073750.1">
    <property type="nucleotide sequence ID" value="NZ_AVSP01000011.1"/>
</dbReference>
<evidence type="ECO:0000256" key="2">
    <source>
        <dbReference type="ARBA" id="ARBA00011838"/>
    </source>
</evidence>
<evidence type="ECO:0000256" key="4">
    <source>
        <dbReference type="ARBA" id="ARBA00023274"/>
    </source>
</evidence>
<dbReference type="PROSITE" id="PS01143">
    <property type="entry name" value="RIBOSOMAL_L31"/>
    <property type="match status" value="1"/>
</dbReference>
<dbReference type="InterPro" id="IPR002150">
    <property type="entry name" value="Ribosomal_bL31"/>
</dbReference>
<dbReference type="OrthoDB" id="9803251at2"/>
<evidence type="ECO:0000313" key="7">
    <source>
        <dbReference type="Proteomes" id="UP000054123"/>
    </source>
</evidence>
<dbReference type="Proteomes" id="UP000054123">
    <property type="component" value="Unassembled WGS sequence"/>
</dbReference>
<keyword evidence="4 5" id="KW-0687">Ribonucleoprotein</keyword>
<dbReference type="InterPro" id="IPR027493">
    <property type="entry name" value="Ribosomal_bL31_B"/>
</dbReference>
<keyword evidence="3 5" id="KW-0689">Ribosomal protein</keyword>
<gene>
    <name evidence="5 6" type="primary">rpmE2</name>
    <name evidence="6" type="ORF">AK33_10440</name>
</gene>
<comment type="subunit">
    <text evidence="2 5">Part of the 50S ribosomal subunit.</text>
</comment>
<keyword evidence="7" id="KW-1185">Reference proteome</keyword>
<dbReference type="PRINTS" id="PR01249">
    <property type="entry name" value="RIBOSOMALL31"/>
</dbReference>
<dbReference type="NCBIfam" id="NF002462">
    <property type="entry name" value="PRK01678.1"/>
    <property type="match status" value="1"/>
</dbReference>
<dbReference type="InterPro" id="IPR042105">
    <property type="entry name" value="Ribosomal_bL31_sf"/>
</dbReference>
<organism evidence="6 7">
    <name type="scientific">Mannheimia granulomatis</name>
    <dbReference type="NCBI Taxonomy" id="85402"/>
    <lineage>
        <taxon>Bacteria</taxon>
        <taxon>Pseudomonadati</taxon>
        <taxon>Pseudomonadota</taxon>
        <taxon>Gammaproteobacteria</taxon>
        <taxon>Pasteurellales</taxon>
        <taxon>Pasteurellaceae</taxon>
        <taxon>Mannheimia</taxon>
    </lineage>
</organism>
<evidence type="ECO:0000313" key="6">
    <source>
        <dbReference type="EMBL" id="EXI61362.1"/>
    </source>
</evidence>
<dbReference type="Pfam" id="PF01197">
    <property type="entry name" value="Ribosomal_L31"/>
    <property type="match status" value="1"/>
</dbReference>
<dbReference type="SUPFAM" id="SSF143800">
    <property type="entry name" value="L28p-like"/>
    <property type="match status" value="1"/>
</dbReference>
<accession>A0A011N9T9</accession>
<sequence length="90" mass="10313">MKKGIHPENYREVLFYDGSVQQGWIIRSCAATTKTMVWEDGKEYPLYTLDTSSASHPVYTGKRREANTEGRASQFKDRFKGFASTLTNKK</sequence>
<dbReference type="GO" id="GO:0003735">
    <property type="term" value="F:structural constituent of ribosome"/>
    <property type="evidence" value="ECO:0007669"/>
    <property type="project" value="InterPro"/>
</dbReference>
<protein>
    <recommendedName>
        <fullName evidence="5">Large ribosomal subunit protein bL31B</fullName>
    </recommendedName>
</protein>
<dbReference type="GO" id="GO:1990904">
    <property type="term" value="C:ribonucleoprotein complex"/>
    <property type="evidence" value="ECO:0007669"/>
    <property type="project" value="UniProtKB-KW"/>
</dbReference>
<dbReference type="AlphaFoldDB" id="A0A011N9T9"/>
<comment type="caution">
    <text evidence="6">The sequence shown here is derived from an EMBL/GenBank/DDBJ whole genome shotgun (WGS) entry which is preliminary data.</text>
</comment>
<dbReference type="HAMAP" id="MF_00502">
    <property type="entry name" value="Ribosomal_bL31_2"/>
    <property type="match status" value="1"/>
</dbReference>
<reference evidence="6 7" key="1">
    <citation type="journal article" date="2014" name="Genome Announc.">
        <title>Genome Sequence of a Presumptive Mannheimia haemolytica Strain with an A1/A6-Cross-Reactive Serotype from a White-Tailed Deer (Odocoileus virginianus).</title>
        <authorList>
            <person name="Lawrence P.K."/>
            <person name="Bey R.F."/>
            <person name="Wiener B."/>
            <person name="Kittichotirat W."/>
            <person name="Bumgarner R.E."/>
        </authorList>
    </citation>
    <scope>NUCLEOTIDE SEQUENCE [LARGE SCALE GENOMIC DNA]</scope>
    <source>
        <strain evidence="6 7">PKL10</strain>
    </source>
</reference>
<evidence type="ECO:0000256" key="1">
    <source>
        <dbReference type="ARBA" id="ARBA00008196"/>
    </source>
</evidence>